<sequence length="53" mass="5983">MLITLSAGCHPNNNENISLNMNENLVPFVISQVIKDSILVIQFPTQYQIEPLK</sequence>
<proteinExistence type="predicted"/>
<organism evidence="1">
    <name type="scientific">Rhizophagus irregularis (strain DAOM 181602 / DAOM 197198 / MUCL 43194)</name>
    <name type="common">Arbuscular mycorrhizal fungus</name>
    <name type="synonym">Glomus intraradices</name>
    <dbReference type="NCBI Taxonomy" id="747089"/>
    <lineage>
        <taxon>Eukaryota</taxon>
        <taxon>Fungi</taxon>
        <taxon>Fungi incertae sedis</taxon>
        <taxon>Mucoromycota</taxon>
        <taxon>Glomeromycotina</taxon>
        <taxon>Glomeromycetes</taxon>
        <taxon>Glomerales</taxon>
        <taxon>Glomeraceae</taxon>
        <taxon>Rhizophagus</taxon>
    </lineage>
</organism>
<protein>
    <submittedName>
        <fullName evidence="1">Uncharacterized protein</fullName>
    </submittedName>
</protein>
<accession>U9TET4</accession>
<name>U9TET4_RHIID</name>
<gene>
    <name evidence="1" type="ORF">GLOINDRAFT_33932</name>
</gene>
<evidence type="ECO:0000313" key="1">
    <source>
        <dbReference type="EMBL" id="ESA06630.1"/>
    </source>
</evidence>
<dbReference type="AlphaFoldDB" id="U9TET4"/>
<reference evidence="1" key="1">
    <citation type="submission" date="2013-07" db="EMBL/GenBank/DDBJ databases">
        <title>The genome of an arbuscular mycorrhizal fungus provides insights into the evolution of the oldest plant symbiosis.</title>
        <authorList>
            <consortium name="DOE Joint Genome Institute"/>
            <person name="Tisserant E."/>
            <person name="Malbreil M."/>
            <person name="Kuo A."/>
            <person name="Kohler A."/>
            <person name="Symeonidi A."/>
            <person name="Balestrini R."/>
            <person name="Charron P."/>
            <person name="Duensing N."/>
            <person name="Frei-dit-Frey N."/>
            <person name="Gianinazzi-Pearson V."/>
            <person name="Gilbert B."/>
            <person name="Handa Y."/>
            <person name="Hijri M."/>
            <person name="Kaul R."/>
            <person name="Kawaguchi M."/>
            <person name="Krajinski F."/>
            <person name="Lammers P."/>
            <person name="Lapierre D."/>
            <person name="Masclaux F.G."/>
            <person name="Murat C."/>
            <person name="Morin E."/>
            <person name="Ndikumana S."/>
            <person name="Pagni M."/>
            <person name="Petitpierre D."/>
            <person name="Requena N."/>
            <person name="Rosikiewicz P."/>
            <person name="Riley R."/>
            <person name="Saito K."/>
            <person name="San Clemente H."/>
            <person name="Shapiro H."/>
            <person name="van Tuinen D."/>
            <person name="Becard G."/>
            <person name="Bonfante P."/>
            <person name="Paszkowski U."/>
            <person name="Shachar-Hill Y."/>
            <person name="Young J.P."/>
            <person name="Sanders I.R."/>
            <person name="Henrissat B."/>
            <person name="Rensing S.A."/>
            <person name="Grigoriev I.V."/>
            <person name="Corradi N."/>
            <person name="Roux C."/>
            <person name="Martin F."/>
        </authorList>
    </citation>
    <scope>NUCLEOTIDE SEQUENCE</scope>
    <source>
        <strain evidence="1">DAOM 197198</strain>
    </source>
</reference>
<dbReference type="HOGENOM" id="CLU_3069881_0_0_1"/>
<dbReference type="EMBL" id="KI291372">
    <property type="protein sequence ID" value="ESA06630.1"/>
    <property type="molecule type" value="Genomic_DNA"/>
</dbReference>